<reference evidence="4 5" key="1">
    <citation type="submission" date="2024-02" db="EMBL/GenBank/DDBJ databases">
        <title>Chromosome-scale genome assembly of the rough periwinkle Littorina saxatilis.</title>
        <authorList>
            <person name="De Jode A."/>
            <person name="Faria R."/>
            <person name="Formenti G."/>
            <person name="Sims Y."/>
            <person name="Smith T.P."/>
            <person name="Tracey A."/>
            <person name="Wood J.M.D."/>
            <person name="Zagrodzka Z.B."/>
            <person name="Johannesson K."/>
            <person name="Butlin R.K."/>
            <person name="Leder E.H."/>
        </authorList>
    </citation>
    <scope>NUCLEOTIDE SEQUENCE [LARGE SCALE GENOMIC DNA]</scope>
    <source>
        <strain evidence="4">Snail1</strain>
        <tissue evidence="4">Muscle</tissue>
    </source>
</reference>
<protein>
    <submittedName>
        <fullName evidence="4">Uncharacterized protein</fullName>
    </submittedName>
</protein>
<accession>A0AAN9BEU1</accession>
<name>A0AAN9BEU1_9CAEN</name>
<dbReference type="SMART" id="SM00173">
    <property type="entry name" value="RAS"/>
    <property type="match status" value="1"/>
</dbReference>
<dbReference type="FunFam" id="3.40.50.300:FF:001179">
    <property type="entry name" value="Rho family GTPase"/>
    <property type="match status" value="1"/>
</dbReference>
<dbReference type="AlphaFoldDB" id="A0AAN9BEU1"/>
<dbReference type="PROSITE" id="PS51419">
    <property type="entry name" value="RAB"/>
    <property type="match status" value="1"/>
</dbReference>
<dbReference type="PANTHER" id="PTHR24072">
    <property type="entry name" value="RHO FAMILY GTPASE"/>
    <property type="match status" value="1"/>
</dbReference>
<dbReference type="Proteomes" id="UP001374579">
    <property type="component" value="Unassembled WGS sequence"/>
</dbReference>
<evidence type="ECO:0000256" key="3">
    <source>
        <dbReference type="ARBA" id="ARBA00023134"/>
    </source>
</evidence>
<dbReference type="PROSITE" id="PS51420">
    <property type="entry name" value="RHO"/>
    <property type="match status" value="1"/>
</dbReference>
<proteinExistence type="inferred from homology"/>
<dbReference type="GO" id="GO:0003924">
    <property type="term" value="F:GTPase activity"/>
    <property type="evidence" value="ECO:0007669"/>
    <property type="project" value="InterPro"/>
</dbReference>
<keyword evidence="5" id="KW-1185">Reference proteome</keyword>
<dbReference type="SMART" id="SM00175">
    <property type="entry name" value="RAB"/>
    <property type="match status" value="1"/>
</dbReference>
<evidence type="ECO:0000256" key="1">
    <source>
        <dbReference type="ARBA" id="ARBA00010142"/>
    </source>
</evidence>
<dbReference type="InterPro" id="IPR027417">
    <property type="entry name" value="P-loop_NTPase"/>
</dbReference>
<dbReference type="InterPro" id="IPR001806">
    <property type="entry name" value="Small_GTPase"/>
</dbReference>
<dbReference type="NCBIfam" id="TIGR00231">
    <property type="entry name" value="small_GTP"/>
    <property type="match status" value="1"/>
</dbReference>
<comment type="similarity">
    <text evidence="1">Belongs to the small GTPase superfamily. Rho family.</text>
</comment>
<dbReference type="Gene3D" id="3.40.50.300">
    <property type="entry name" value="P-loop containing nucleotide triphosphate hydrolases"/>
    <property type="match status" value="1"/>
</dbReference>
<evidence type="ECO:0000313" key="5">
    <source>
        <dbReference type="Proteomes" id="UP001374579"/>
    </source>
</evidence>
<dbReference type="SMART" id="SM00174">
    <property type="entry name" value="RHO"/>
    <property type="match status" value="1"/>
</dbReference>
<keyword evidence="2" id="KW-0547">Nucleotide-binding</keyword>
<dbReference type="GO" id="GO:0005525">
    <property type="term" value="F:GTP binding"/>
    <property type="evidence" value="ECO:0007669"/>
    <property type="project" value="UniProtKB-KW"/>
</dbReference>
<dbReference type="PROSITE" id="PS51421">
    <property type="entry name" value="RAS"/>
    <property type="match status" value="1"/>
</dbReference>
<sequence>MTMVLRGGGCDVRCVVVGDDAVGKTSMLMGYATNRYPTQHVPSVFDNYAGSVKVAGRSLHLEIIDTLEEDESPSIRLSEYPGTNIFVVCFSVVRPETLSHVEDIWLPEIRAHAPQTPFILVGTQADLRDSDEICNMLKEKGQEPVSPTQGSAAARRIGAACYIECSPGVEKKLRKIINSAIASVLKVQDVHHATQASMCSIL</sequence>
<dbReference type="InterPro" id="IPR003578">
    <property type="entry name" value="Small_GTPase_Rho"/>
</dbReference>
<dbReference type="Pfam" id="PF00071">
    <property type="entry name" value="Ras"/>
    <property type="match status" value="1"/>
</dbReference>
<dbReference type="InterPro" id="IPR005225">
    <property type="entry name" value="Small_GTP-bd"/>
</dbReference>
<dbReference type="PRINTS" id="PR00449">
    <property type="entry name" value="RASTRNSFRMNG"/>
</dbReference>
<comment type="caution">
    <text evidence="4">The sequence shown here is derived from an EMBL/GenBank/DDBJ whole genome shotgun (WGS) entry which is preliminary data.</text>
</comment>
<evidence type="ECO:0000313" key="4">
    <source>
        <dbReference type="EMBL" id="KAK7104157.1"/>
    </source>
</evidence>
<organism evidence="4 5">
    <name type="scientific">Littorina saxatilis</name>
    <dbReference type="NCBI Taxonomy" id="31220"/>
    <lineage>
        <taxon>Eukaryota</taxon>
        <taxon>Metazoa</taxon>
        <taxon>Spiralia</taxon>
        <taxon>Lophotrochozoa</taxon>
        <taxon>Mollusca</taxon>
        <taxon>Gastropoda</taxon>
        <taxon>Caenogastropoda</taxon>
        <taxon>Littorinimorpha</taxon>
        <taxon>Littorinoidea</taxon>
        <taxon>Littorinidae</taxon>
        <taxon>Littorina</taxon>
    </lineage>
</organism>
<dbReference type="SUPFAM" id="SSF52540">
    <property type="entry name" value="P-loop containing nucleoside triphosphate hydrolases"/>
    <property type="match status" value="1"/>
</dbReference>
<dbReference type="EMBL" id="JBAMIC010000008">
    <property type="protein sequence ID" value="KAK7104157.1"/>
    <property type="molecule type" value="Genomic_DNA"/>
</dbReference>
<dbReference type="GO" id="GO:0007264">
    <property type="term" value="P:small GTPase-mediated signal transduction"/>
    <property type="evidence" value="ECO:0007669"/>
    <property type="project" value="InterPro"/>
</dbReference>
<keyword evidence="3" id="KW-0342">GTP-binding</keyword>
<evidence type="ECO:0000256" key="2">
    <source>
        <dbReference type="ARBA" id="ARBA00022741"/>
    </source>
</evidence>
<gene>
    <name evidence="4" type="ORF">V1264_018920</name>
</gene>